<reference evidence="2 3" key="1">
    <citation type="submission" date="2019-07" db="EMBL/GenBank/DDBJ databases">
        <title>Whole genome shotgun sequence of Reyranella soli NBRC 108950.</title>
        <authorList>
            <person name="Hosoyama A."/>
            <person name="Uohara A."/>
            <person name="Ohji S."/>
            <person name="Ichikawa N."/>
        </authorList>
    </citation>
    <scope>NUCLEOTIDE SEQUENCE [LARGE SCALE GENOMIC DNA]</scope>
    <source>
        <strain evidence="2 3">NBRC 108950</strain>
    </source>
</reference>
<dbReference type="EMBL" id="BKAJ01000195">
    <property type="protein sequence ID" value="GEP61010.1"/>
    <property type="molecule type" value="Genomic_DNA"/>
</dbReference>
<feature type="region of interest" description="Disordered" evidence="1">
    <location>
        <begin position="1"/>
        <end position="20"/>
    </location>
</feature>
<keyword evidence="3" id="KW-1185">Reference proteome</keyword>
<dbReference type="AlphaFoldDB" id="A0A512NPY7"/>
<proteinExistence type="predicted"/>
<name>A0A512NPY7_9HYPH</name>
<dbReference type="Proteomes" id="UP000321058">
    <property type="component" value="Unassembled WGS sequence"/>
</dbReference>
<accession>A0A512NPY7</accession>
<protein>
    <submittedName>
        <fullName evidence="2">Uncharacterized protein</fullName>
    </submittedName>
</protein>
<comment type="caution">
    <text evidence="2">The sequence shown here is derived from an EMBL/GenBank/DDBJ whole genome shotgun (WGS) entry which is preliminary data.</text>
</comment>
<evidence type="ECO:0000256" key="1">
    <source>
        <dbReference type="SAM" id="MobiDB-lite"/>
    </source>
</evidence>
<organism evidence="2 3">
    <name type="scientific">Reyranella soli</name>
    <dbReference type="NCBI Taxonomy" id="1230389"/>
    <lineage>
        <taxon>Bacteria</taxon>
        <taxon>Pseudomonadati</taxon>
        <taxon>Pseudomonadota</taxon>
        <taxon>Alphaproteobacteria</taxon>
        <taxon>Hyphomicrobiales</taxon>
        <taxon>Reyranellaceae</taxon>
        <taxon>Reyranella</taxon>
    </lineage>
</organism>
<evidence type="ECO:0000313" key="2">
    <source>
        <dbReference type="EMBL" id="GEP61010.1"/>
    </source>
</evidence>
<sequence>MLARGKPVTGRYDDRPFGGRAPPGGAVFCYSREPFGRAFVDGRDPTDPESGLLAHAVNRLDERLPWNWASRQALADAA</sequence>
<evidence type="ECO:0000313" key="3">
    <source>
        <dbReference type="Proteomes" id="UP000321058"/>
    </source>
</evidence>
<gene>
    <name evidence="2" type="ORF">RSO01_81760</name>
</gene>